<evidence type="ECO:0000256" key="3">
    <source>
        <dbReference type="ARBA" id="ARBA00022692"/>
    </source>
</evidence>
<comment type="similarity">
    <text evidence="6">Belongs to the UPF0316 family.</text>
</comment>
<dbReference type="PANTHER" id="PTHR40060">
    <property type="entry name" value="UPF0316 PROTEIN YEBE"/>
    <property type="match status" value="1"/>
</dbReference>
<dbReference type="EMBL" id="MLQR01000048">
    <property type="protein sequence ID" value="OIJ10795.1"/>
    <property type="molecule type" value="Genomic_DNA"/>
</dbReference>
<feature type="transmembrane region" description="Helical" evidence="6">
    <location>
        <begin position="6"/>
        <end position="26"/>
    </location>
</feature>
<comment type="subcellular location">
    <subcellularLocation>
        <location evidence="1 6">Cell membrane</location>
        <topology evidence="1 6">Multi-pass membrane protein</topology>
    </subcellularLocation>
</comment>
<evidence type="ECO:0000256" key="2">
    <source>
        <dbReference type="ARBA" id="ARBA00022475"/>
    </source>
</evidence>
<evidence type="ECO:0000259" key="7">
    <source>
        <dbReference type="Pfam" id="PF10035"/>
    </source>
</evidence>
<evidence type="ECO:0000259" key="8">
    <source>
        <dbReference type="Pfam" id="PF18955"/>
    </source>
</evidence>
<dbReference type="Pfam" id="PF18955">
    <property type="entry name" value="DUF5698"/>
    <property type="match status" value="1"/>
</dbReference>
<feature type="domain" description="DUF2179" evidence="7">
    <location>
        <begin position="111"/>
        <end position="161"/>
    </location>
</feature>
<feature type="transmembrane region" description="Helical" evidence="6">
    <location>
        <begin position="33"/>
        <end position="52"/>
    </location>
</feature>
<evidence type="ECO:0000256" key="4">
    <source>
        <dbReference type="ARBA" id="ARBA00022989"/>
    </source>
</evidence>
<dbReference type="OrthoDB" id="48231at2"/>
<evidence type="ECO:0000256" key="6">
    <source>
        <dbReference type="HAMAP-Rule" id="MF_01515"/>
    </source>
</evidence>
<evidence type="ECO:0000256" key="5">
    <source>
        <dbReference type="ARBA" id="ARBA00023136"/>
    </source>
</evidence>
<gene>
    <name evidence="9" type="ORF">BKP37_17185</name>
</gene>
<evidence type="ECO:0000313" key="10">
    <source>
        <dbReference type="Proteomes" id="UP000179524"/>
    </source>
</evidence>
<reference evidence="9 10" key="1">
    <citation type="submission" date="2016-10" db="EMBL/GenBank/DDBJ databases">
        <title>Draft genome sequences of four alkaliphilic bacteria belonging to the Anaerobacillus genus.</title>
        <authorList>
            <person name="Bassil N.M."/>
            <person name="Lloyd J.R."/>
        </authorList>
    </citation>
    <scope>NUCLEOTIDE SEQUENCE [LARGE SCALE GENOMIC DNA]</scope>
    <source>
        <strain evidence="9 10">DSM 18345</strain>
    </source>
</reference>
<feature type="domain" description="DUF5698" evidence="8">
    <location>
        <begin position="19"/>
        <end position="75"/>
    </location>
</feature>
<dbReference type="AlphaFoldDB" id="A0A1S2LH18"/>
<dbReference type="CDD" id="cd16381">
    <property type="entry name" value="YitT_C_like_1"/>
    <property type="match status" value="1"/>
</dbReference>
<evidence type="ECO:0000313" key="9">
    <source>
        <dbReference type="EMBL" id="OIJ10795.1"/>
    </source>
</evidence>
<dbReference type="RefSeq" id="WP_071310853.1">
    <property type="nucleotide sequence ID" value="NZ_MLQR01000048.1"/>
</dbReference>
<comment type="caution">
    <text evidence="9">The sequence shown here is derived from an EMBL/GenBank/DDBJ whole genome shotgun (WGS) entry which is preliminary data.</text>
</comment>
<name>A0A1S2LH18_9BACI</name>
<proteinExistence type="inferred from homology"/>
<dbReference type="InterPro" id="IPR019264">
    <property type="entry name" value="DUF2179"/>
</dbReference>
<dbReference type="HAMAP" id="MF_01515">
    <property type="entry name" value="UPF0316"/>
    <property type="match status" value="1"/>
</dbReference>
<dbReference type="InterPro" id="IPR044035">
    <property type="entry name" value="DUF5698"/>
</dbReference>
<keyword evidence="2 6" id="KW-1003">Cell membrane</keyword>
<feature type="transmembrane region" description="Helical" evidence="6">
    <location>
        <begin position="58"/>
        <end position="76"/>
    </location>
</feature>
<dbReference type="Proteomes" id="UP000179524">
    <property type="component" value="Unassembled WGS sequence"/>
</dbReference>
<keyword evidence="10" id="KW-1185">Reference proteome</keyword>
<dbReference type="InterPro" id="IPR022930">
    <property type="entry name" value="UPF0316"/>
</dbReference>
<evidence type="ECO:0000256" key="1">
    <source>
        <dbReference type="ARBA" id="ARBA00004651"/>
    </source>
</evidence>
<organism evidence="9 10">
    <name type="scientific">Anaerobacillus alkalilacustris</name>
    <dbReference type="NCBI Taxonomy" id="393763"/>
    <lineage>
        <taxon>Bacteria</taxon>
        <taxon>Bacillati</taxon>
        <taxon>Bacillota</taxon>
        <taxon>Bacilli</taxon>
        <taxon>Bacillales</taxon>
        <taxon>Bacillaceae</taxon>
        <taxon>Anaerobacillus</taxon>
    </lineage>
</organism>
<keyword evidence="5 6" id="KW-0472">Membrane</keyword>
<dbReference type="NCBIfam" id="NF003194">
    <property type="entry name" value="PRK04164.1-5"/>
    <property type="match status" value="1"/>
</dbReference>
<dbReference type="Pfam" id="PF10035">
    <property type="entry name" value="DUF2179"/>
    <property type="match status" value="1"/>
</dbReference>
<accession>A0A1S2LH18</accession>
<dbReference type="GO" id="GO:0005886">
    <property type="term" value="C:plasma membrane"/>
    <property type="evidence" value="ECO:0007669"/>
    <property type="project" value="UniProtKB-SubCell"/>
</dbReference>
<keyword evidence="4 6" id="KW-1133">Transmembrane helix</keyword>
<dbReference type="PANTHER" id="PTHR40060:SF1">
    <property type="entry name" value="UPF0316 PROTEIN YEBE"/>
    <property type="match status" value="1"/>
</dbReference>
<protein>
    <recommendedName>
        <fullName evidence="6">UPF0316 protein BKP37_17185</fullName>
    </recommendedName>
</protein>
<sequence>MIQPFIIFFAQLLYVPILTMRTILAVKGLKKQASSIGILEGCIYVVAIGLVFSDLSNYINMAAYVAGFAIGIYLGGTIEEKLAIGYVTMEANIPNINVHLTSKLRKSGFSVSTSEVEGMNSVRYLLHCTARRDREKEFYNIIYDYEPSAFVASYELRKFKGGYIKKGVKRRKHFFLKKRASRGTPVSNDEIVINKEG</sequence>
<keyword evidence="3 6" id="KW-0812">Transmembrane</keyword>